<reference evidence="2" key="1">
    <citation type="submission" date="2016-08" db="EMBL/GenBank/DDBJ databases">
        <authorList>
            <person name="Varghese N."/>
            <person name="Submissions Spin"/>
        </authorList>
    </citation>
    <scope>NUCLEOTIDE SEQUENCE [LARGE SCALE GENOMIC DNA]</scope>
    <source>
        <strain evidence="2">HAMBI 2971</strain>
    </source>
</reference>
<organism evidence="1 2">
    <name type="scientific">Rhizobium miluonense</name>
    <dbReference type="NCBI Taxonomy" id="411945"/>
    <lineage>
        <taxon>Bacteria</taxon>
        <taxon>Pseudomonadati</taxon>
        <taxon>Pseudomonadota</taxon>
        <taxon>Alphaproteobacteria</taxon>
        <taxon>Hyphomicrobiales</taxon>
        <taxon>Rhizobiaceae</taxon>
        <taxon>Rhizobium/Agrobacterium group</taxon>
        <taxon>Rhizobium</taxon>
    </lineage>
</organism>
<gene>
    <name evidence="1" type="ORF">GA0061102_1009150</name>
</gene>
<sequence length="68" mass="7006">MPRAGRTEIAVRFAGKAASEQMAAAGAGGEDHHNLACRRLLNRSNDVNRWTGGSAGSVANRTVTLAGA</sequence>
<dbReference type="AlphaFoldDB" id="A0A1C3V8K2"/>
<dbReference type="EMBL" id="FMAH01000009">
    <property type="protein sequence ID" value="SCB23969.1"/>
    <property type="molecule type" value="Genomic_DNA"/>
</dbReference>
<accession>A0A1C3V8K2</accession>
<evidence type="ECO:0000313" key="1">
    <source>
        <dbReference type="EMBL" id="SCB23969.1"/>
    </source>
</evidence>
<name>A0A1C3V8K2_9HYPH</name>
<proteinExistence type="predicted"/>
<keyword evidence="2" id="KW-1185">Reference proteome</keyword>
<evidence type="ECO:0000313" key="2">
    <source>
        <dbReference type="Proteomes" id="UP000199435"/>
    </source>
</evidence>
<dbReference type="STRING" id="411945.GA0061102_1009150"/>
<protein>
    <submittedName>
        <fullName evidence="1">Uncharacterized protein</fullName>
    </submittedName>
</protein>
<dbReference type="Proteomes" id="UP000199435">
    <property type="component" value="Unassembled WGS sequence"/>
</dbReference>